<dbReference type="SUPFAM" id="SSF51445">
    <property type="entry name" value="(Trans)glycosidases"/>
    <property type="match status" value="1"/>
</dbReference>
<dbReference type="GO" id="GO:0004568">
    <property type="term" value="F:chitinase activity"/>
    <property type="evidence" value="ECO:0007669"/>
    <property type="project" value="TreeGrafter"/>
</dbReference>
<protein>
    <submittedName>
        <fullName evidence="1">Xylanase inhibitor protein 1</fullName>
    </submittedName>
</protein>
<dbReference type="AlphaFoldDB" id="A0A1E5VJC6"/>
<dbReference type="EMBL" id="LWDX02037815">
    <property type="protein sequence ID" value="OEL25215.1"/>
    <property type="molecule type" value="Genomic_DNA"/>
</dbReference>
<dbReference type="Gene3D" id="3.20.20.80">
    <property type="entry name" value="Glycosidases"/>
    <property type="match status" value="1"/>
</dbReference>
<reference evidence="1 2" key="1">
    <citation type="submission" date="2016-09" db="EMBL/GenBank/DDBJ databases">
        <title>The draft genome of Dichanthelium oligosanthes: A C3 panicoid grass species.</title>
        <authorList>
            <person name="Studer A.J."/>
            <person name="Schnable J.C."/>
            <person name="Brutnell T.P."/>
        </authorList>
    </citation>
    <scope>NUCLEOTIDE SEQUENCE [LARGE SCALE GENOMIC DNA]</scope>
    <source>
        <strain evidence="2">cv. Kellogg 1175</strain>
        <tissue evidence="1">Leaf</tissue>
    </source>
</reference>
<dbReference type="OrthoDB" id="6020543at2759"/>
<gene>
    <name evidence="1" type="ORF">BAE44_0013765</name>
</gene>
<keyword evidence="1" id="KW-0624">Polysaccharide degradation</keyword>
<name>A0A1E5VJC6_9POAL</name>
<keyword evidence="1" id="KW-0378">Hydrolase</keyword>
<evidence type="ECO:0000313" key="2">
    <source>
        <dbReference type="Proteomes" id="UP000095767"/>
    </source>
</evidence>
<sequence>MDKLFSLIQPDANNQCGFYAMWAMHRYTGDNFSAAHKLQREELTRELLEFEIIGMQEQLAGFIMDEAPRELAVVVLLHRAVIVDVVQVDAVAEWPVHAPWVSLAIGCFGGSYSLPTKQSALDLSDYLWNAYLGGSKQGVSRPFGDAWLDGVDLFLEHGSPSEHYKVLAKELAARNVCGRGPAGNKPLHLTATPHCAIPDRFVKRALATGVFERIHVRFYDDEDCSIFFERQWTAAYPASRVFYGLLASEEQSETYWIYPKDLYYGVIPVIQRAANYGGVMILECPSIL</sequence>
<dbReference type="Proteomes" id="UP000095767">
    <property type="component" value="Unassembled WGS sequence"/>
</dbReference>
<comment type="caution">
    <text evidence="1">The sequence shown here is derived from an EMBL/GenBank/DDBJ whole genome shotgun (WGS) entry which is preliminary data.</text>
</comment>
<organism evidence="1 2">
    <name type="scientific">Dichanthelium oligosanthes</name>
    <dbReference type="NCBI Taxonomy" id="888268"/>
    <lineage>
        <taxon>Eukaryota</taxon>
        <taxon>Viridiplantae</taxon>
        <taxon>Streptophyta</taxon>
        <taxon>Embryophyta</taxon>
        <taxon>Tracheophyta</taxon>
        <taxon>Spermatophyta</taxon>
        <taxon>Magnoliopsida</taxon>
        <taxon>Liliopsida</taxon>
        <taxon>Poales</taxon>
        <taxon>Poaceae</taxon>
        <taxon>PACMAD clade</taxon>
        <taxon>Panicoideae</taxon>
        <taxon>Panicodae</taxon>
        <taxon>Paniceae</taxon>
        <taxon>Dichantheliinae</taxon>
        <taxon>Dichanthelium</taxon>
    </lineage>
</organism>
<dbReference type="InterPro" id="IPR050542">
    <property type="entry name" value="Glycosyl_Hydrlase18_Chitinase"/>
</dbReference>
<evidence type="ECO:0000313" key="1">
    <source>
        <dbReference type="EMBL" id="OEL25215.1"/>
    </source>
</evidence>
<accession>A0A1E5VJC6</accession>
<dbReference type="InterPro" id="IPR017853">
    <property type="entry name" value="GH"/>
</dbReference>
<dbReference type="PANTHER" id="PTHR45708">
    <property type="entry name" value="ENDOCHITINASE"/>
    <property type="match status" value="1"/>
</dbReference>
<keyword evidence="1" id="KW-0858">Xylan degradation</keyword>
<keyword evidence="1" id="KW-0119">Carbohydrate metabolism</keyword>
<dbReference type="GO" id="GO:0045493">
    <property type="term" value="P:xylan catabolic process"/>
    <property type="evidence" value="ECO:0007669"/>
    <property type="project" value="UniProtKB-KW"/>
</dbReference>
<keyword evidence="1" id="KW-0326">Glycosidase</keyword>
<dbReference type="GO" id="GO:0005576">
    <property type="term" value="C:extracellular region"/>
    <property type="evidence" value="ECO:0007669"/>
    <property type="project" value="TreeGrafter"/>
</dbReference>
<keyword evidence="2" id="KW-1185">Reference proteome</keyword>
<dbReference type="PANTHER" id="PTHR45708:SF9">
    <property type="entry name" value="XYLANASE INHIBITOR PROTEIN 1"/>
    <property type="match status" value="1"/>
</dbReference>
<dbReference type="STRING" id="888268.A0A1E5VJC6"/>
<proteinExistence type="predicted"/>